<feature type="non-terminal residue" evidence="1">
    <location>
        <position position="53"/>
    </location>
</feature>
<protein>
    <submittedName>
        <fullName evidence="1">4578_t:CDS:1</fullName>
    </submittedName>
</protein>
<proteinExistence type="predicted"/>
<comment type="caution">
    <text evidence="1">The sequence shown here is derived from an EMBL/GenBank/DDBJ whole genome shotgun (WGS) entry which is preliminary data.</text>
</comment>
<feature type="non-terminal residue" evidence="1">
    <location>
        <position position="1"/>
    </location>
</feature>
<organism evidence="1 2">
    <name type="scientific">Racocetra persica</name>
    <dbReference type="NCBI Taxonomy" id="160502"/>
    <lineage>
        <taxon>Eukaryota</taxon>
        <taxon>Fungi</taxon>
        <taxon>Fungi incertae sedis</taxon>
        <taxon>Mucoromycota</taxon>
        <taxon>Glomeromycotina</taxon>
        <taxon>Glomeromycetes</taxon>
        <taxon>Diversisporales</taxon>
        <taxon>Gigasporaceae</taxon>
        <taxon>Racocetra</taxon>
    </lineage>
</organism>
<keyword evidence="2" id="KW-1185">Reference proteome</keyword>
<dbReference type="EMBL" id="CAJVQC010083798">
    <property type="protein sequence ID" value="CAG8820566.1"/>
    <property type="molecule type" value="Genomic_DNA"/>
</dbReference>
<dbReference type="Proteomes" id="UP000789920">
    <property type="component" value="Unassembled WGS sequence"/>
</dbReference>
<evidence type="ECO:0000313" key="1">
    <source>
        <dbReference type="EMBL" id="CAG8820566.1"/>
    </source>
</evidence>
<accession>A0ACA9S1N0</accession>
<sequence length="53" mass="6043">KHVREQLKSGREISHRSPELAEQQTSQRKALFWMTRINIVEMAQPIVGIAGGE</sequence>
<gene>
    <name evidence="1" type="ORF">RPERSI_LOCUS25383</name>
</gene>
<reference evidence="1" key="1">
    <citation type="submission" date="2021-06" db="EMBL/GenBank/DDBJ databases">
        <authorList>
            <person name="Kallberg Y."/>
            <person name="Tangrot J."/>
            <person name="Rosling A."/>
        </authorList>
    </citation>
    <scope>NUCLEOTIDE SEQUENCE</scope>
    <source>
        <strain evidence="1">MA461A</strain>
    </source>
</reference>
<name>A0ACA9S1N0_9GLOM</name>
<evidence type="ECO:0000313" key="2">
    <source>
        <dbReference type="Proteomes" id="UP000789920"/>
    </source>
</evidence>